<gene>
    <name evidence="4" type="ordered locus">Cyast_0780</name>
</gene>
<dbReference type="AlphaFoldDB" id="K9YJW1"/>
<organism evidence="4 5">
    <name type="scientific">Cyanobacterium stanieri (strain ATCC 29140 / PCC 7202)</name>
    <dbReference type="NCBI Taxonomy" id="292563"/>
    <lineage>
        <taxon>Bacteria</taxon>
        <taxon>Bacillati</taxon>
        <taxon>Cyanobacteriota</taxon>
        <taxon>Cyanophyceae</taxon>
        <taxon>Oscillatoriophycideae</taxon>
        <taxon>Chroococcales</taxon>
        <taxon>Geminocystaceae</taxon>
        <taxon>Cyanobacterium</taxon>
    </lineage>
</organism>
<reference evidence="5" key="1">
    <citation type="journal article" date="2013" name="Proc. Natl. Acad. Sci. U.S.A.">
        <title>Improving the coverage of the cyanobacterial phylum using diversity-driven genome sequencing.</title>
        <authorList>
            <person name="Shih P.M."/>
            <person name="Wu D."/>
            <person name="Latifi A."/>
            <person name="Axen S.D."/>
            <person name="Fewer D.P."/>
            <person name="Talla E."/>
            <person name="Calteau A."/>
            <person name="Cai F."/>
            <person name="Tandeau de Marsac N."/>
            <person name="Rippka R."/>
            <person name="Herdman M."/>
            <person name="Sivonen K."/>
            <person name="Coursin T."/>
            <person name="Laurent T."/>
            <person name="Goodwin L."/>
            <person name="Nolan M."/>
            <person name="Davenport K.W."/>
            <person name="Han C.S."/>
            <person name="Rubin E.M."/>
            <person name="Eisen J.A."/>
            <person name="Woyke T."/>
            <person name="Gugger M."/>
            <person name="Kerfeld C.A."/>
        </authorList>
    </citation>
    <scope>NUCLEOTIDE SEQUENCE [LARGE SCALE GENOMIC DNA]</scope>
    <source>
        <strain evidence="5">ATCC 29140 / PCC 7202</strain>
    </source>
</reference>
<dbReference type="InterPro" id="IPR055346">
    <property type="entry name" value="Fe-S_cluster_assembly_SufBD"/>
</dbReference>
<dbReference type="EMBL" id="CP003940">
    <property type="protein sequence ID" value="AFZ46752.1"/>
    <property type="molecule type" value="Genomic_DNA"/>
</dbReference>
<dbReference type="Pfam" id="PF01458">
    <property type="entry name" value="SUFBD_core"/>
    <property type="match status" value="1"/>
</dbReference>
<feature type="domain" description="SUF system FeS cluster assembly SufBD N-terminal" evidence="3">
    <location>
        <begin position="43"/>
        <end position="184"/>
    </location>
</feature>
<evidence type="ECO:0000259" key="3">
    <source>
        <dbReference type="Pfam" id="PF19295"/>
    </source>
</evidence>
<dbReference type="PANTHER" id="PTHR43575:SF1">
    <property type="entry name" value="PROTEIN ABCI7, CHLOROPLASTIC"/>
    <property type="match status" value="1"/>
</dbReference>
<dbReference type="KEGG" id="csn:Cyast_0780"/>
<dbReference type="HOGENOM" id="CLU_026231_5_2_3"/>
<dbReference type="eggNOG" id="COG0719">
    <property type="taxonomic scope" value="Bacteria"/>
</dbReference>
<keyword evidence="5" id="KW-1185">Reference proteome</keyword>
<comment type="similarity">
    <text evidence="1">Belongs to the iron-sulfur cluster assembly SufBD family.</text>
</comment>
<evidence type="ECO:0000259" key="2">
    <source>
        <dbReference type="Pfam" id="PF01458"/>
    </source>
</evidence>
<evidence type="ECO:0000313" key="4">
    <source>
        <dbReference type="EMBL" id="AFZ46752.1"/>
    </source>
</evidence>
<dbReference type="SUPFAM" id="SSF101960">
    <property type="entry name" value="Stabilizer of iron transporter SufD"/>
    <property type="match status" value="1"/>
</dbReference>
<dbReference type="InterPro" id="IPR000825">
    <property type="entry name" value="SUF_FeS_clus_asmbl_SufBD_core"/>
</dbReference>
<dbReference type="STRING" id="292563.Cyast_0780"/>
<accession>K9YJW1</accession>
<proteinExistence type="inferred from homology"/>
<dbReference type="Pfam" id="PF19295">
    <property type="entry name" value="SufBD_N"/>
    <property type="match status" value="1"/>
</dbReference>
<evidence type="ECO:0000256" key="1">
    <source>
        <dbReference type="ARBA" id="ARBA00043967"/>
    </source>
</evidence>
<dbReference type="PATRIC" id="fig|292563.3.peg.820"/>
<dbReference type="InterPro" id="IPR011542">
    <property type="entry name" value="SUF_FeS_clus_asmbl_SufD"/>
</dbReference>
<dbReference type="InterPro" id="IPR037284">
    <property type="entry name" value="SUF_FeS_clus_asmbl_SufBD_sf"/>
</dbReference>
<protein>
    <submittedName>
        <fullName evidence="4">Iron-regulated ABC transporter permease protein SufD</fullName>
    </submittedName>
</protein>
<dbReference type="BioCyc" id="CSTA292563:G1353-786-MONOMER"/>
<sequence length="457" mass="50616">MSDSVATLNPNNFQVNNDAYLGNLLQVGQNTKHNVNGDLGIFIEQLKQTFAKVVVKSNIPTNRDEAWRFTDLTALQKTDFHAPTKQNLSDSILDGFKLQEAPNSRLVFVNGFYDENLSDVSALPDGVYVGNLAGLDGSKKEKVSNFLGQNHSDNEVFSALNTAGINDAFVVWVDKNVEVDIPIHLLHIVAKEDLPILVQPRILMVGEVNSRCQIIEYYGATSVGCSDAVGGKPYFTNVVTEIHLQENASLNHCRIQRESGDGFHIAQSAIAQYRNSSYTINEISLGGKLYRHNLDIIQKGEQTYTNLHGLTMVQGKQIADTHSHVSLNHPYGTVNQLHKYILDDSGHGIFNGRVDVPKLAQETNAAQLNRNLLLSPKARINTKPELQITADNVKCAHGATVSQLEADEIFYLRSRGLNEDDARHLLLDAFAGEIIDKIPYQSLKQRLTQCVACRTID</sequence>
<feature type="domain" description="SUF system FeS cluster assembly SufBD core" evidence="2">
    <location>
        <begin position="196"/>
        <end position="430"/>
    </location>
</feature>
<dbReference type="Proteomes" id="UP000010483">
    <property type="component" value="Chromosome"/>
</dbReference>
<name>K9YJW1_CYASC</name>
<evidence type="ECO:0000313" key="5">
    <source>
        <dbReference type="Proteomes" id="UP000010483"/>
    </source>
</evidence>
<dbReference type="PANTHER" id="PTHR43575">
    <property type="entry name" value="PROTEIN ABCI7, CHLOROPLASTIC"/>
    <property type="match status" value="1"/>
</dbReference>
<dbReference type="InterPro" id="IPR045595">
    <property type="entry name" value="SufBD_N"/>
</dbReference>
<dbReference type="NCBIfam" id="TIGR01981">
    <property type="entry name" value="sufD"/>
    <property type="match status" value="1"/>
</dbReference>
<dbReference type="GO" id="GO:0016226">
    <property type="term" value="P:iron-sulfur cluster assembly"/>
    <property type="evidence" value="ECO:0007669"/>
    <property type="project" value="InterPro"/>
</dbReference>